<organism evidence="1 2">
    <name type="scientific">Salininema proteolyticum</name>
    <dbReference type="NCBI Taxonomy" id="1607685"/>
    <lineage>
        <taxon>Bacteria</taxon>
        <taxon>Bacillati</taxon>
        <taxon>Actinomycetota</taxon>
        <taxon>Actinomycetes</taxon>
        <taxon>Glycomycetales</taxon>
        <taxon>Glycomycetaceae</taxon>
        <taxon>Salininema</taxon>
    </lineage>
</organism>
<reference evidence="2" key="1">
    <citation type="journal article" date="2019" name="Int. J. Syst. Evol. Microbiol.">
        <title>The Global Catalogue of Microorganisms (GCM) 10K type strain sequencing project: providing services to taxonomists for standard genome sequencing and annotation.</title>
        <authorList>
            <consortium name="The Broad Institute Genomics Platform"/>
            <consortium name="The Broad Institute Genome Sequencing Center for Infectious Disease"/>
            <person name="Wu L."/>
            <person name="Ma J."/>
        </authorList>
    </citation>
    <scope>NUCLEOTIDE SEQUENCE [LARGE SCALE GENOMIC DNA]</scope>
    <source>
        <strain evidence="2">IBRC-M 10908</strain>
    </source>
</reference>
<gene>
    <name evidence="1" type="ORF">ACFPET_11735</name>
</gene>
<evidence type="ECO:0000313" key="2">
    <source>
        <dbReference type="Proteomes" id="UP001595823"/>
    </source>
</evidence>
<name>A0ABV8TZN8_9ACTN</name>
<proteinExistence type="predicted"/>
<evidence type="ECO:0000313" key="1">
    <source>
        <dbReference type="EMBL" id="MFC4335873.1"/>
    </source>
</evidence>
<accession>A0ABV8TZN8</accession>
<dbReference type="RefSeq" id="WP_380621161.1">
    <property type="nucleotide sequence ID" value="NZ_JBHSDK010000015.1"/>
</dbReference>
<protein>
    <submittedName>
        <fullName evidence="1">Uncharacterized protein</fullName>
    </submittedName>
</protein>
<sequence length="95" mass="10174">MPAPLKDFFIVEHSYFGFGSTGKLGTIEIYSKSPVVFPSFGITPVADDRNSEVEECTKEKLLPFPSGSQTALTSCQGVASFDFPAVAANVVGRHT</sequence>
<dbReference type="EMBL" id="JBHSDK010000015">
    <property type="protein sequence ID" value="MFC4335873.1"/>
    <property type="molecule type" value="Genomic_DNA"/>
</dbReference>
<comment type="caution">
    <text evidence="1">The sequence shown here is derived from an EMBL/GenBank/DDBJ whole genome shotgun (WGS) entry which is preliminary data.</text>
</comment>
<keyword evidence="2" id="KW-1185">Reference proteome</keyword>
<dbReference type="Proteomes" id="UP001595823">
    <property type="component" value="Unassembled WGS sequence"/>
</dbReference>